<feature type="transmembrane region" description="Helical" evidence="6">
    <location>
        <begin position="206"/>
        <end position="228"/>
    </location>
</feature>
<sequence length="375" mass="38853">MVSLPDASNARLGWWLVVAGLAVVLAAVLERVVGVAVLGLFVYYVVRPLHRRLDEHVAESAAATATFVGVIVPLVVVVGYIVVVATSELSGFLGGASPAVSDLLAPYLGDEALSATRRETLAAALNDPVAVLRTNAGAAGRAADAAMAVLAAAGRVLFVTFVAGAIAYFLLQDGDRLRAWGRDHLFEDESVLDAFLTAADRDLETVYLGNVFTVALVAVGAAVVYNAYNLLAPPAVAVPIPTALALATGLASFVPVVVGKLVYVPLTGGLALVAARTRPDLVVYPLALFAVALVFLDLLPQAVLRPYLSGRSLHTGATMLSYVLGTTVFGWYGLFLGPLLLVLVVHTARIVLPELLAGEELTPAAAAAALGSEPD</sequence>
<feature type="transmembrane region" description="Helical" evidence="6">
    <location>
        <begin position="12"/>
        <end position="45"/>
    </location>
</feature>
<evidence type="ECO:0000313" key="7">
    <source>
        <dbReference type="EMBL" id="MFC7236242.1"/>
    </source>
</evidence>
<gene>
    <name evidence="7" type="ORF">ACFQJ4_13035</name>
</gene>
<dbReference type="Proteomes" id="UP001596398">
    <property type="component" value="Unassembled WGS sequence"/>
</dbReference>
<dbReference type="GO" id="GO:0016020">
    <property type="term" value="C:membrane"/>
    <property type="evidence" value="ECO:0007669"/>
    <property type="project" value="UniProtKB-SubCell"/>
</dbReference>
<name>A0ABD5ZSC4_9EURY</name>
<dbReference type="AlphaFoldDB" id="A0ABD5ZSC4"/>
<evidence type="ECO:0000256" key="2">
    <source>
        <dbReference type="ARBA" id="ARBA00009773"/>
    </source>
</evidence>
<organism evidence="7 8">
    <name type="scientific">Halosegnis marinus</name>
    <dbReference type="NCBI Taxonomy" id="3034023"/>
    <lineage>
        <taxon>Archaea</taxon>
        <taxon>Methanobacteriati</taxon>
        <taxon>Methanobacteriota</taxon>
        <taxon>Stenosarchaea group</taxon>
        <taxon>Halobacteria</taxon>
        <taxon>Halobacteriales</taxon>
        <taxon>Natronomonadaceae</taxon>
        <taxon>Halosegnis</taxon>
    </lineage>
</organism>
<evidence type="ECO:0000256" key="6">
    <source>
        <dbReference type="SAM" id="Phobius"/>
    </source>
</evidence>
<protein>
    <submittedName>
        <fullName evidence="7">AI-2E family transporter</fullName>
    </submittedName>
</protein>
<feature type="transmembrane region" description="Helical" evidence="6">
    <location>
        <begin position="248"/>
        <end position="274"/>
    </location>
</feature>
<keyword evidence="4 6" id="KW-1133">Transmembrane helix</keyword>
<evidence type="ECO:0000313" key="8">
    <source>
        <dbReference type="Proteomes" id="UP001596398"/>
    </source>
</evidence>
<dbReference type="Pfam" id="PF01594">
    <property type="entry name" value="AI-2E_transport"/>
    <property type="match status" value="1"/>
</dbReference>
<keyword evidence="3 6" id="KW-0812">Transmembrane</keyword>
<reference evidence="7 8" key="1">
    <citation type="journal article" date="2019" name="Int. J. Syst. Evol. Microbiol.">
        <title>The Global Catalogue of Microorganisms (GCM) 10K type strain sequencing project: providing services to taxonomists for standard genome sequencing and annotation.</title>
        <authorList>
            <consortium name="The Broad Institute Genomics Platform"/>
            <consortium name="The Broad Institute Genome Sequencing Center for Infectious Disease"/>
            <person name="Wu L."/>
            <person name="Ma J."/>
        </authorList>
    </citation>
    <scope>NUCLEOTIDE SEQUENCE [LARGE SCALE GENOMIC DNA]</scope>
    <source>
        <strain evidence="7 8">DT85</strain>
    </source>
</reference>
<feature type="transmembrane region" description="Helical" evidence="6">
    <location>
        <begin position="319"/>
        <end position="345"/>
    </location>
</feature>
<feature type="transmembrane region" description="Helical" evidence="6">
    <location>
        <begin position="57"/>
        <end position="83"/>
    </location>
</feature>
<evidence type="ECO:0000256" key="1">
    <source>
        <dbReference type="ARBA" id="ARBA00004141"/>
    </source>
</evidence>
<dbReference type="InterPro" id="IPR002549">
    <property type="entry name" value="AI-2E-like"/>
</dbReference>
<comment type="similarity">
    <text evidence="2">Belongs to the autoinducer-2 exporter (AI-2E) (TC 2.A.86) family.</text>
</comment>
<evidence type="ECO:0000256" key="3">
    <source>
        <dbReference type="ARBA" id="ARBA00022692"/>
    </source>
</evidence>
<proteinExistence type="inferred from homology"/>
<accession>A0ABD5ZSC4</accession>
<comment type="caution">
    <text evidence="7">The sequence shown here is derived from an EMBL/GenBank/DDBJ whole genome shotgun (WGS) entry which is preliminary data.</text>
</comment>
<evidence type="ECO:0000256" key="4">
    <source>
        <dbReference type="ARBA" id="ARBA00022989"/>
    </source>
</evidence>
<keyword evidence="8" id="KW-1185">Reference proteome</keyword>
<keyword evidence="5 6" id="KW-0472">Membrane</keyword>
<comment type="subcellular location">
    <subcellularLocation>
        <location evidence="1">Membrane</location>
        <topology evidence="1">Multi-pass membrane protein</topology>
    </subcellularLocation>
</comment>
<dbReference type="GeneID" id="79267953"/>
<evidence type="ECO:0000256" key="5">
    <source>
        <dbReference type="ARBA" id="ARBA00023136"/>
    </source>
</evidence>
<dbReference type="RefSeq" id="WP_276234400.1">
    <property type="nucleotide sequence ID" value="NZ_CP119802.1"/>
</dbReference>
<dbReference type="EMBL" id="JBHTAP010000001">
    <property type="protein sequence ID" value="MFC7236242.1"/>
    <property type="molecule type" value="Genomic_DNA"/>
</dbReference>
<feature type="transmembrane region" description="Helical" evidence="6">
    <location>
        <begin position="145"/>
        <end position="171"/>
    </location>
</feature>
<feature type="transmembrane region" description="Helical" evidence="6">
    <location>
        <begin position="281"/>
        <end position="299"/>
    </location>
</feature>